<evidence type="ECO:0000259" key="2">
    <source>
        <dbReference type="Pfam" id="PF07995"/>
    </source>
</evidence>
<dbReference type="InterPro" id="IPR012938">
    <property type="entry name" value="Glc/Sorbosone_DH"/>
</dbReference>
<dbReference type="Gene3D" id="2.120.10.30">
    <property type="entry name" value="TolB, C-terminal domain"/>
    <property type="match status" value="1"/>
</dbReference>
<organism evidence="3">
    <name type="scientific">marine metagenome</name>
    <dbReference type="NCBI Taxonomy" id="408172"/>
    <lineage>
        <taxon>unclassified sequences</taxon>
        <taxon>metagenomes</taxon>
        <taxon>ecological metagenomes</taxon>
    </lineage>
</organism>
<reference evidence="3" key="1">
    <citation type="submission" date="2018-05" db="EMBL/GenBank/DDBJ databases">
        <authorList>
            <person name="Lanie J.A."/>
            <person name="Ng W.-L."/>
            <person name="Kazmierczak K.M."/>
            <person name="Andrzejewski T.M."/>
            <person name="Davidsen T.M."/>
            <person name="Wayne K.J."/>
            <person name="Tettelin H."/>
            <person name="Glass J.I."/>
            <person name="Rusch D."/>
            <person name="Podicherti R."/>
            <person name="Tsui H.-C.T."/>
            <person name="Winkler M.E."/>
        </authorList>
    </citation>
    <scope>NUCLEOTIDE SEQUENCE</scope>
</reference>
<dbReference type="PANTHER" id="PTHR19328">
    <property type="entry name" value="HEDGEHOG-INTERACTING PROTEIN"/>
    <property type="match status" value="1"/>
</dbReference>
<evidence type="ECO:0000256" key="1">
    <source>
        <dbReference type="SAM" id="Phobius"/>
    </source>
</evidence>
<accession>A0A382JYC5</accession>
<proteinExistence type="predicted"/>
<dbReference type="EMBL" id="UINC01077044">
    <property type="protein sequence ID" value="SVC16789.1"/>
    <property type="molecule type" value="Genomic_DNA"/>
</dbReference>
<feature type="transmembrane region" description="Helical" evidence="1">
    <location>
        <begin position="12"/>
        <end position="31"/>
    </location>
</feature>
<protein>
    <recommendedName>
        <fullName evidence="2">Glucose/Sorbosone dehydrogenase domain-containing protein</fullName>
    </recommendedName>
</protein>
<sequence>MINILLNIECKGLIIYRIIGFIFLISSTLFANGMQDWDHSIQKTKKVTFKVETFADGFDVPWGMAFLPDGNMLVSDRNGDLWKVKKGGNSKTQIQGIPKVNSENQGGLLDIEIHPRFNENNLIYLSFSDFLVNQKNKTYTTIICGVLNNNNLTQQKTIYKAPDSLYALEKHHYGTRIIFSNDGYLFFAIGDRGRREKAQLLNYPNGKIHRLHDDGSVPQDNPFVNDEMALPSIWSYGHRNPQGLVIHPQTGEIWESEHGPMGGDELNVIFPGNNYGWPVITYGKNYNGTIISHLTHKDGMEQPVLHWTPSIAVCGITFYTGKVFKEWENNLFATSLKYERLHRLEI</sequence>
<dbReference type="Pfam" id="PF07995">
    <property type="entry name" value="GSDH"/>
    <property type="match status" value="1"/>
</dbReference>
<keyword evidence="1" id="KW-1133">Transmembrane helix</keyword>
<dbReference type="SUPFAM" id="SSF50952">
    <property type="entry name" value="Soluble quinoprotein glucose dehydrogenase"/>
    <property type="match status" value="1"/>
</dbReference>
<name>A0A382JYC5_9ZZZZ</name>
<dbReference type="InterPro" id="IPR011041">
    <property type="entry name" value="Quinoprot_gluc/sorb_DH_b-prop"/>
</dbReference>
<evidence type="ECO:0000313" key="3">
    <source>
        <dbReference type="EMBL" id="SVC16789.1"/>
    </source>
</evidence>
<keyword evidence="1" id="KW-0472">Membrane</keyword>
<gene>
    <name evidence="3" type="ORF">METZ01_LOCUS269643</name>
</gene>
<feature type="domain" description="Glucose/Sorbosone dehydrogenase" evidence="2">
    <location>
        <begin position="58"/>
        <end position="346"/>
    </location>
</feature>
<dbReference type="PANTHER" id="PTHR19328:SF75">
    <property type="entry name" value="ALDOSE SUGAR DEHYDROGENASE YLII"/>
    <property type="match status" value="1"/>
</dbReference>
<dbReference type="InterPro" id="IPR011042">
    <property type="entry name" value="6-blade_b-propeller_TolB-like"/>
</dbReference>
<keyword evidence="1" id="KW-0812">Transmembrane</keyword>
<dbReference type="AlphaFoldDB" id="A0A382JYC5"/>
<feature type="non-terminal residue" evidence="3">
    <location>
        <position position="346"/>
    </location>
</feature>